<reference evidence="2 3" key="1">
    <citation type="submission" date="2021-03" db="EMBL/GenBank/DDBJ databases">
        <title>Complete genome of Polaribacter_sp.SM13.</title>
        <authorList>
            <person name="Jeong S.W."/>
            <person name="Bae J.W."/>
        </authorList>
    </citation>
    <scope>NUCLEOTIDE SEQUENCE [LARGE SCALE GENOMIC DNA]</scope>
    <source>
        <strain evidence="2 3">SM13</strain>
    </source>
</reference>
<proteinExistence type="predicted"/>
<accession>A0A975CPH7</accession>
<organism evidence="2 3">
    <name type="scientific">Polaribacter cellanae</name>
    <dbReference type="NCBI Taxonomy" id="2818493"/>
    <lineage>
        <taxon>Bacteria</taxon>
        <taxon>Pseudomonadati</taxon>
        <taxon>Bacteroidota</taxon>
        <taxon>Flavobacteriia</taxon>
        <taxon>Flavobacteriales</taxon>
        <taxon>Flavobacteriaceae</taxon>
    </lineage>
</organism>
<name>A0A975CPH7_9FLAO</name>
<dbReference type="RefSeq" id="WP_208079117.1">
    <property type="nucleotide sequence ID" value="NZ_CP071869.1"/>
</dbReference>
<sequence>MGIIKDNKKFKRTKNQDNPTSIHRDLKENKKFEIINETIVEQKENK</sequence>
<protein>
    <submittedName>
        <fullName evidence="2">Uncharacterized protein</fullName>
    </submittedName>
</protein>
<dbReference type="Proteomes" id="UP000663920">
    <property type="component" value="Chromosome"/>
</dbReference>
<dbReference type="EMBL" id="CP071869">
    <property type="protein sequence ID" value="QTE23104.1"/>
    <property type="molecule type" value="Genomic_DNA"/>
</dbReference>
<gene>
    <name evidence="2" type="ORF">J3359_02170</name>
</gene>
<evidence type="ECO:0000313" key="3">
    <source>
        <dbReference type="Proteomes" id="UP000663920"/>
    </source>
</evidence>
<feature type="region of interest" description="Disordered" evidence="1">
    <location>
        <begin position="1"/>
        <end position="25"/>
    </location>
</feature>
<dbReference type="AlphaFoldDB" id="A0A975CPH7"/>
<dbReference type="KEGG" id="pcea:J3359_02170"/>
<evidence type="ECO:0000256" key="1">
    <source>
        <dbReference type="SAM" id="MobiDB-lite"/>
    </source>
</evidence>
<keyword evidence="3" id="KW-1185">Reference proteome</keyword>
<evidence type="ECO:0000313" key="2">
    <source>
        <dbReference type="EMBL" id="QTE23104.1"/>
    </source>
</evidence>